<evidence type="ECO:0000313" key="1">
    <source>
        <dbReference type="EMBL" id="TWR79831.1"/>
    </source>
</evidence>
<proteinExistence type="predicted"/>
<sequence>MKEKQADPIKTFRAQWAVMTFYERF</sequence>
<reference evidence="1 2" key="1">
    <citation type="submission" date="2019-06" db="EMBL/GenBank/DDBJ databases">
        <title>Pseudomonas bimorpha sp. nov. isolated from bovine raw milk and skim milk concentrate.</title>
        <authorList>
            <person name="Hofmann K."/>
            <person name="Huptas C."/>
            <person name="Doll E."/>
            <person name="Scherer S."/>
            <person name="Wenning M."/>
        </authorList>
    </citation>
    <scope>NUCLEOTIDE SEQUENCE [LARGE SCALE GENOMIC DNA]</scope>
    <source>
        <strain evidence="1 2">DSM 108990</strain>
    </source>
</reference>
<dbReference type="EMBL" id="VFIP01000077">
    <property type="protein sequence ID" value="TWR79831.1"/>
    <property type="molecule type" value="Genomic_DNA"/>
</dbReference>
<feature type="non-terminal residue" evidence="1">
    <location>
        <position position="25"/>
    </location>
</feature>
<evidence type="ECO:0000313" key="2">
    <source>
        <dbReference type="Proteomes" id="UP000317901"/>
    </source>
</evidence>
<protein>
    <submittedName>
        <fullName evidence="1">Diguanylate cyclase</fullName>
    </submittedName>
</protein>
<comment type="caution">
    <text evidence="1">The sequence shown here is derived from an EMBL/GenBank/DDBJ whole genome shotgun (WGS) entry which is preliminary data.</text>
</comment>
<name>A0A5C5PQI5_9PSED</name>
<organism evidence="1 2">
    <name type="scientific">Pseudomonas saxonica</name>
    <dbReference type="NCBI Taxonomy" id="2600598"/>
    <lineage>
        <taxon>Bacteria</taxon>
        <taxon>Pseudomonadati</taxon>
        <taxon>Pseudomonadota</taxon>
        <taxon>Gammaproteobacteria</taxon>
        <taxon>Pseudomonadales</taxon>
        <taxon>Pseudomonadaceae</taxon>
        <taxon>Pseudomonas</taxon>
    </lineage>
</organism>
<accession>A0A5C5PQI5</accession>
<gene>
    <name evidence="1" type="ORF">FJD37_22975</name>
</gene>
<dbReference type="Proteomes" id="UP000317901">
    <property type="component" value="Unassembled WGS sequence"/>
</dbReference>
<dbReference type="AlphaFoldDB" id="A0A5C5PQI5"/>